<dbReference type="InterPro" id="IPR013963">
    <property type="entry name" value="DASH_Dad2"/>
</dbReference>
<evidence type="ECO:0000256" key="13">
    <source>
        <dbReference type="ARBA" id="ARBA00023212"/>
    </source>
</evidence>
<dbReference type="GO" id="GO:0042729">
    <property type="term" value="C:DASH complex"/>
    <property type="evidence" value="ECO:0007669"/>
    <property type="project" value="InterPro"/>
</dbReference>
<dbReference type="OrthoDB" id="3230169at2759"/>
<evidence type="ECO:0000256" key="16">
    <source>
        <dbReference type="ARBA" id="ARBA00023328"/>
    </source>
</evidence>
<keyword evidence="7" id="KW-0963">Cytoplasm</keyword>
<dbReference type="GO" id="GO:0005874">
    <property type="term" value="C:microtubule"/>
    <property type="evidence" value="ECO:0007669"/>
    <property type="project" value="UniProtKB-KW"/>
</dbReference>
<dbReference type="PANTHER" id="PTHR28036">
    <property type="entry name" value="DASH COMPLEX SUBUNIT DAD2"/>
    <property type="match status" value="1"/>
</dbReference>
<evidence type="ECO:0000256" key="15">
    <source>
        <dbReference type="ARBA" id="ARBA00023306"/>
    </source>
</evidence>
<dbReference type="Proteomes" id="UP000745764">
    <property type="component" value="Unassembled WGS sequence"/>
</dbReference>
<keyword evidence="6" id="KW-0158">Chromosome</keyword>
<feature type="region of interest" description="Disordered" evidence="18">
    <location>
        <begin position="94"/>
        <end position="139"/>
    </location>
</feature>
<feature type="compositionally biased region" description="Basic and acidic residues" evidence="18">
    <location>
        <begin position="123"/>
        <end position="139"/>
    </location>
</feature>
<keyword evidence="8" id="KW-0132">Cell division</keyword>
<comment type="similarity">
    <text evidence="4">Belongs to the DASH complex DAD2 family.</text>
</comment>
<sequence length="139" mass="15451">MYRPTSNLPSHLRQSSLSTSNSQTSALQQRINEKRAELENLKQLRELSAGLAGQMEQLEEKLSTLSDGTQAIATVLSNWHTVLRAIHMASAHIAKPTQETESESDQQLPLPQTLVRIPMQHVDQSDPAHSENDDESSVK</sequence>
<keyword evidence="14" id="KW-0539">Nucleus</keyword>
<feature type="compositionally biased region" description="Polar residues" evidence="18">
    <location>
        <begin position="1"/>
        <end position="13"/>
    </location>
</feature>
<comment type="caution">
    <text evidence="19">The sequence shown here is derived from an EMBL/GenBank/DDBJ whole genome shotgun (WGS) entry which is preliminary data.</text>
</comment>
<comment type="subcellular location">
    <subcellularLocation>
        <location evidence="3">Chromosome</location>
        <location evidence="3">Centromere</location>
        <location evidence="3">Kinetochore</location>
    </subcellularLocation>
    <subcellularLocation>
        <location evidence="2">Cytoplasm</location>
        <location evidence="2">Cytoskeleton</location>
        <location evidence="2">Spindle</location>
    </subcellularLocation>
    <subcellularLocation>
        <location evidence="1">Nucleus</location>
    </subcellularLocation>
</comment>
<dbReference type="GO" id="GO:0000278">
    <property type="term" value="P:mitotic cell cycle"/>
    <property type="evidence" value="ECO:0007669"/>
    <property type="project" value="InterPro"/>
</dbReference>
<dbReference type="EMBL" id="CAINUL010000016">
    <property type="protein sequence ID" value="CAD0113308.1"/>
    <property type="molecule type" value="Genomic_DNA"/>
</dbReference>
<keyword evidence="11" id="KW-0159">Chromosome partition</keyword>
<evidence type="ECO:0000256" key="2">
    <source>
        <dbReference type="ARBA" id="ARBA00004186"/>
    </source>
</evidence>
<keyword evidence="20" id="KW-1185">Reference proteome</keyword>
<dbReference type="AlphaFoldDB" id="A0A9N8PUF7"/>
<evidence type="ECO:0000256" key="8">
    <source>
        <dbReference type="ARBA" id="ARBA00022618"/>
    </source>
</evidence>
<evidence type="ECO:0000256" key="5">
    <source>
        <dbReference type="ARBA" id="ARBA00020260"/>
    </source>
</evidence>
<protein>
    <recommendedName>
        <fullName evidence="5">DASH complex subunit DAD2</fullName>
    </recommendedName>
    <alternativeName>
        <fullName evidence="17">Outer kinetochore protein DAD2</fullName>
    </alternativeName>
</protein>
<keyword evidence="15" id="KW-0131">Cell cycle</keyword>
<dbReference type="Pfam" id="PF08654">
    <property type="entry name" value="DASH_Dad2"/>
    <property type="match status" value="1"/>
</dbReference>
<proteinExistence type="inferred from homology"/>
<evidence type="ECO:0000256" key="4">
    <source>
        <dbReference type="ARBA" id="ARBA00005501"/>
    </source>
</evidence>
<evidence type="ECO:0000256" key="10">
    <source>
        <dbReference type="ARBA" id="ARBA00022776"/>
    </source>
</evidence>
<evidence type="ECO:0000256" key="17">
    <source>
        <dbReference type="ARBA" id="ARBA00030568"/>
    </source>
</evidence>
<keyword evidence="12" id="KW-0995">Kinetochore</keyword>
<gene>
    <name evidence="19" type="ORF">AWRI4620_LOCUS7563</name>
</gene>
<evidence type="ECO:0000256" key="18">
    <source>
        <dbReference type="SAM" id="MobiDB-lite"/>
    </source>
</evidence>
<dbReference type="GO" id="GO:0008608">
    <property type="term" value="P:attachment of spindle microtubules to kinetochore"/>
    <property type="evidence" value="ECO:0007669"/>
    <property type="project" value="TreeGrafter"/>
</dbReference>
<evidence type="ECO:0000256" key="6">
    <source>
        <dbReference type="ARBA" id="ARBA00022454"/>
    </source>
</evidence>
<evidence type="ECO:0000256" key="12">
    <source>
        <dbReference type="ARBA" id="ARBA00022838"/>
    </source>
</evidence>
<name>A0A9N8PUF7_9PEZI</name>
<feature type="region of interest" description="Disordered" evidence="18">
    <location>
        <begin position="1"/>
        <end position="30"/>
    </location>
</feature>
<reference evidence="19" key="1">
    <citation type="submission" date="2020-06" db="EMBL/GenBank/DDBJ databases">
        <authorList>
            <person name="Onetto C."/>
        </authorList>
    </citation>
    <scope>NUCLEOTIDE SEQUENCE</scope>
</reference>
<organism evidence="19 20">
    <name type="scientific">Aureobasidium uvarum</name>
    <dbReference type="NCBI Taxonomy" id="2773716"/>
    <lineage>
        <taxon>Eukaryota</taxon>
        <taxon>Fungi</taxon>
        <taxon>Dikarya</taxon>
        <taxon>Ascomycota</taxon>
        <taxon>Pezizomycotina</taxon>
        <taxon>Dothideomycetes</taxon>
        <taxon>Dothideomycetidae</taxon>
        <taxon>Dothideales</taxon>
        <taxon>Saccotheciaceae</taxon>
        <taxon>Aureobasidium</taxon>
    </lineage>
</organism>
<evidence type="ECO:0000256" key="7">
    <source>
        <dbReference type="ARBA" id="ARBA00022490"/>
    </source>
</evidence>
<evidence type="ECO:0000256" key="14">
    <source>
        <dbReference type="ARBA" id="ARBA00023242"/>
    </source>
</evidence>
<feature type="compositionally biased region" description="Low complexity" evidence="18">
    <location>
        <begin position="14"/>
        <end position="29"/>
    </location>
</feature>
<keyword evidence="16" id="KW-0137">Centromere</keyword>
<evidence type="ECO:0000256" key="11">
    <source>
        <dbReference type="ARBA" id="ARBA00022829"/>
    </source>
</evidence>
<keyword evidence="13" id="KW-0206">Cytoskeleton</keyword>
<evidence type="ECO:0000256" key="3">
    <source>
        <dbReference type="ARBA" id="ARBA00004629"/>
    </source>
</evidence>
<accession>A0A9N8PUF7</accession>
<evidence type="ECO:0000256" key="1">
    <source>
        <dbReference type="ARBA" id="ARBA00004123"/>
    </source>
</evidence>
<evidence type="ECO:0000256" key="9">
    <source>
        <dbReference type="ARBA" id="ARBA00022701"/>
    </source>
</evidence>
<keyword evidence="9" id="KW-0493">Microtubule</keyword>
<dbReference type="GO" id="GO:0044732">
    <property type="term" value="C:mitotic spindle pole body"/>
    <property type="evidence" value="ECO:0007669"/>
    <property type="project" value="TreeGrafter"/>
</dbReference>
<evidence type="ECO:0000313" key="19">
    <source>
        <dbReference type="EMBL" id="CAD0113308.1"/>
    </source>
</evidence>
<evidence type="ECO:0000313" key="20">
    <source>
        <dbReference type="Proteomes" id="UP000745764"/>
    </source>
</evidence>
<dbReference type="PANTHER" id="PTHR28036:SF1">
    <property type="entry name" value="DASH COMPLEX SUBUNIT DAD2"/>
    <property type="match status" value="1"/>
</dbReference>
<dbReference type="GO" id="GO:0051301">
    <property type="term" value="P:cell division"/>
    <property type="evidence" value="ECO:0007669"/>
    <property type="project" value="UniProtKB-KW"/>
</dbReference>
<dbReference type="GO" id="GO:1990023">
    <property type="term" value="C:mitotic spindle midzone"/>
    <property type="evidence" value="ECO:0007669"/>
    <property type="project" value="TreeGrafter"/>
</dbReference>
<keyword evidence="10" id="KW-0498">Mitosis</keyword>